<feature type="coiled-coil region" evidence="6">
    <location>
        <begin position="36"/>
        <end position="63"/>
    </location>
</feature>
<accession>A0A9E8RVI8</accession>
<dbReference type="GO" id="GO:0003774">
    <property type="term" value="F:cytoskeletal motor activity"/>
    <property type="evidence" value="ECO:0007669"/>
    <property type="project" value="InterPro"/>
</dbReference>
<dbReference type="InterPro" id="IPR001624">
    <property type="entry name" value="FliE"/>
</dbReference>
<evidence type="ECO:0000256" key="1">
    <source>
        <dbReference type="ARBA" id="ARBA00004117"/>
    </source>
</evidence>
<dbReference type="PANTHER" id="PTHR34653">
    <property type="match status" value="1"/>
</dbReference>
<comment type="similarity">
    <text evidence="2 4">Belongs to the FliE family.</text>
</comment>
<dbReference type="PANTHER" id="PTHR34653:SF1">
    <property type="entry name" value="FLAGELLAR HOOK-BASAL BODY COMPLEX PROTEIN FLIE"/>
    <property type="match status" value="1"/>
</dbReference>
<evidence type="ECO:0000313" key="7">
    <source>
        <dbReference type="EMBL" id="WAA10710.1"/>
    </source>
</evidence>
<keyword evidence="3 4" id="KW-0975">Bacterial flagellum</keyword>
<evidence type="ECO:0000256" key="2">
    <source>
        <dbReference type="ARBA" id="ARBA00009272"/>
    </source>
</evidence>
<evidence type="ECO:0000256" key="6">
    <source>
        <dbReference type="SAM" id="Coils"/>
    </source>
</evidence>
<gene>
    <name evidence="4 7" type="primary">fliE</name>
    <name evidence="7" type="ORF">OE104_05175</name>
</gene>
<dbReference type="AlphaFoldDB" id="A0A9E8RVI8"/>
<keyword evidence="7" id="KW-0966">Cell projection</keyword>
<keyword evidence="8" id="KW-1185">Reference proteome</keyword>
<dbReference type="RefSeq" id="WP_275418510.1">
    <property type="nucleotide sequence ID" value="NZ_CP106878.1"/>
</dbReference>
<organism evidence="7 8">
    <name type="scientific">Fervidibacillus albus</name>
    <dbReference type="NCBI Taxonomy" id="2980026"/>
    <lineage>
        <taxon>Bacteria</taxon>
        <taxon>Bacillati</taxon>
        <taxon>Bacillota</taxon>
        <taxon>Bacilli</taxon>
        <taxon>Bacillales</taxon>
        <taxon>Bacillaceae</taxon>
        <taxon>Fervidibacillus</taxon>
    </lineage>
</organism>
<protein>
    <recommendedName>
        <fullName evidence="4 5">Flagellar hook-basal body complex protein FliE</fullName>
    </recommendedName>
</protein>
<sequence>MDIQSVFLNRSVSPQTAENRTDITPAQAQTSFSNMLKNAIDEVNEAQIQADELTEKLALGENVELHEVMIAAEKASITLNASMEIRNKVIEAYQEIMQMQV</sequence>
<dbReference type="PRINTS" id="PR01006">
    <property type="entry name" value="FLGHOOKFLIE"/>
</dbReference>
<dbReference type="NCBIfam" id="TIGR00205">
    <property type="entry name" value="fliE"/>
    <property type="match status" value="1"/>
</dbReference>
<keyword evidence="6" id="KW-0175">Coiled coil</keyword>
<evidence type="ECO:0000256" key="5">
    <source>
        <dbReference type="NCBIfam" id="TIGR00205"/>
    </source>
</evidence>
<dbReference type="GO" id="GO:0005198">
    <property type="term" value="F:structural molecule activity"/>
    <property type="evidence" value="ECO:0007669"/>
    <property type="project" value="UniProtKB-UniRule"/>
</dbReference>
<dbReference type="GO" id="GO:0071973">
    <property type="term" value="P:bacterial-type flagellum-dependent cell motility"/>
    <property type="evidence" value="ECO:0007669"/>
    <property type="project" value="InterPro"/>
</dbReference>
<comment type="subcellular location">
    <subcellularLocation>
        <location evidence="1 4">Bacterial flagellum basal body</location>
    </subcellularLocation>
</comment>
<evidence type="ECO:0000256" key="3">
    <source>
        <dbReference type="ARBA" id="ARBA00023143"/>
    </source>
</evidence>
<dbReference type="EMBL" id="CP106878">
    <property type="protein sequence ID" value="WAA10710.1"/>
    <property type="molecule type" value="Genomic_DNA"/>
</dbReference>
<dbReference type="HAMAP" id="MF_00724">
    <property type="entry name" value="FliE"/>
    <property type="match status" value="1"/>
</dbReference>
<proteinExistence type="inferred from homology"/>
<dbReference type="Proteomes" id="UP001164718">
    <property type="component" value="Chromosome"/>
</dbReference>
<name>A0A9E8RVI8_9BACI</name>
<reference evidence="7" key="1">
    <citation type="submission" date="2022-09" db="EMBL/GenBank/DDBJ databases">
        <title>Complete Genomes of Fervidibacillus albus and Fervidibacillus halotolerans isolated from tidal flat sediments.</title>
        <authorList>
            <person name="Kwon K.K."/>
            <person name="Yang S.-H."/>
            <person name="Park M.J."/>
            <person name="Oh H.-M."/>
        </authorList>
    </citation>
    <scope>NUCLEOTIDE SEQUENCE</scope>
    <source>
        <strain evidence="7">MEBiC13591</strain>
    </source>
</reference>
<keyword evidence="7" id="KW-0969">Cilium</keyword>
<keyword evidence="7" id="KW-0282">Flagellum</keyword>
<dbReference type="KEGG" id="faf:OE104_05175"/>
<evidence type="ECO:0000256" key="4">
    <source>
        <dbReference type="HAMAP-Rule" id="MF_00724"/>
    </source>
</evidence>
<dbReference type="GO" id="GO:0009425">
    <property type="term" value="C:bacterial-type flagellum basal body"/>
    <property type="evidence" value="ECO:0007669"/>
    <property type="project" value="UniProtKB-SubCell"/>
</dbReference>
<dbReference type="Pfam" id="PF02049">
    <property type="entry name" value="FliE"/>
    <property type="match status" value="1"/>
</dbReference>
<evidence type="ECO:0000313" key="8">
    <source>
        <dbReference type="Proteomes" id="UP001164718"/>
    </source>
</evidence>